<evidence type="ECO:0000313" key="2">
    <source>
        <dbReference type="EMBL" id="KAI2656667.1"/>
    </source>
</evidence>
<keyword evidence="3" id="KW-1185">Reference proteome</keyword>
<feature type="domain" description="Reverse transcriptase" evidence="1">
    <location>
        <begin position="600"/>
        <end position="890"/>
    </location>
</feature>
<proteinExistence type="predicted"/>
<reference evidence="2 3" key="1">
    <citation type="submission" date="2022-01" db="EMBL/GenBank/DDBJ databases">
        <title>A high-quality chromosome-level genome assembly of rohu carp, Labeo rohita.</title>
        <authorList>
            <person name="Arick M.A. II"/>
            <person name="Hsu C.-Y."/>
            <person name="Magbanua Z."/>
            <person name="Pechanova O."/>
            <person name="Grover C."/>
            <person name="Miller E."/>
            <person name="Thrash A."/>
            <person name="Ezzel L."/>
            <person name="Alam S."/>
            <person name="Benzie J."/>
            <person name="Hamilton M."/>
            <person name="Karsi A."/>
            <person name="Lawrence M.L."/>
            <person name="Peterson D.G."/>
        </authorList>
    </citation>
    <scope>NUCLEOTIDE SEQUENCE [LARGE SCALE GENOMIC DNA]</scope>
    <source>
        <strain evidence="3">BAU-BD-2019</strain>
        <tissue evidence="2">Blood</tissue>
    </source>
</reference>
<sequence>MRRFSSEPPYNLRMTPGPYLPNERLSQCNAATWKFKPSNGHLTGGPVLSRRLCRGSRTLTRTCEIRRLKKVRVIKPCQTEALISNPSLDTEQRNRERLCAVQMSLQPLIDCNYSSLHLLVYLIGRSTVVHGDSNSDCAPTRVKTCDFFLRDFNPATKPTTHLGTLLTFPSYTRCLHPLSTAIMCFQYIPVITTQRSNITRRRQRNLTNLRPIVTSSTDTFSFTVGLWNCQSAVNKADFITAFSTHSTLSILGLTETWIRPEDSATPTALSNNFSFSHTPRHTGRGGGTGILISNKWKFFNHSLLCNFNSFESHAITVTAPIKFHIVVIYRPPGQLGTFLDELDGLLSSFQEDGTPLLVFGDFNIHLDKPYAADFHSLLASFDFKCLITTSTHKSGNHLDLIYTRNCVADNTLVKPLHISDHFFITCNLHITASTPPTPLPVTFRRNLRSLSPSHLSSVVSSSLPSTTLFSSIEVNTATDTLCSTLTSCLDAICPLSSRPARATPPNPWLSDVLREHRSKLRAAERKWRKSKDPSDLSMYQSLLSSFSAQVHAAKSSYFHIKINNAPDTRNLFKTFSSLLCPSPPPPTTSITADDFATFFTNKTTTISSQFLAPHIQELIPTTSTANTPLFSFCPLSEAEVSINYPSYNYRPISLLPFIAKTLERVFFNQVSLFLAQNSSLDANQSGFRSGHSTETALLSVTEALRIAKADSRSSVLILLDLSAAFDTVNHQILLSTLSSLGITGIPLRWFESYLTGRSFRVAWGGEVSKAHHLATGVPQGSVLGPLLFSIYTTSLGPIIQAHGFSYHCYADDTQLFLSFQPDDPTVAARISGCLADISEWMKEHHLQLNLAKTELLIFPATPTLQHDFTINLGTLTITPSSSARNLGVIFDDQLTFKDHIAKTARSCRFALHNIRKIRPFLTEQATQLLVQALVISRLDYCNALLAGLPSCTIKPLQMIQNAAARLVFNEPKRAHVTPLFITLHWLPIAARIKFKTLMLAYRTTTGSAPAYLHSLLPIYTPSRTLRSASERRLIVPSQRGTKSLSRTFSYTVPGWGNDLPTAIRNANSLTTFKQLLKTHLFRHYLT</sequence>
<dbReference type="Proteomes" id="UP000830375">
    <property type="component" value="Unassembled WGS sequence"/>
</dbReference>
<comment type="caution">
    <text evidence="2">The sequence shown here is derived from an EMBL/GenBank/DDBJ whole genome shotgun (WGS) entry which is preliminary data.</text>
</comment>
<name>A0ABQ8M396_LABRO</name>
<dbReference type="SUPFAM" id="SSF56219">
    <property type="entry name" value="DNase I-like"/>
    <property type="match status" value="1"/>
</dbReference>
<dbReference type="InterPro" id="IPR043502">
    <property type="entry name" value="DNA/RNA_pol_sf"/>
</dbReference>
<dbReference type="PANTHER" id="PTHR33332">
    <property type="entry name" value="REVERSE TRANSCRIPTASE DOMAIN-CONTAINING PROTEIN"/>
    <property type="match status" value="1"/>
</dbReference>
<gene>
    <name evidence="2" type="ORF">H4Q32_020644</name>
</gene>
<dbReference type="Pfam" id="PF03372">
    <property type="entry name" value="Exo_endo_phos"/>
    <property type="match status" value="1"/>
</dbReference>
<evidence type="ECO:0000259" key="1">
    <source>
        <dbReference type="PROSITE" id="PS50878"/>
    </source>
</evidence>
<accession>A0ABQ8M396</accession>
<dbReference type="InterPro" id="IPR005135">
    <property type="entry name" value="Endo/exonuclease/phosphatase"/>
</dbReference>
<dbReference type="CDD" id="cd01650">
    <property type="entry name" value="RT_nLTR_like"/>
    <property type="match status" value="1"/>
</dbReference>
<dbReference type="PROSITE" id="PS50878">
    <property type="entry name" value="RT_POL"/>
    <property type="match status" value="1"/>
</dbReference>
<dbReference type="Pfam" id="PF00078">
    <property type="entry name" value="RVT_1"/>
    <property type="match status" value="1"/>
</dbReference>
<dbReference type="Gene3D" id="3.60.10.10">
    <property type="entry name" value="Endonuclease/exonuclease/phosphatase"/>
    <property type="match status" value="1"/>
</dbReference>
<protein>
    <recommendedName>
        <fullName evidence="1">Reverse transcriptase domain-containing protein</fullName>
    </recommendedName>
</protein>
<dbReference type="EMBL" id="JACTAM010000014">
    <property type="protein sequence ID" value="KAI2656667.1"/>
    <property type="molecule type" value="Genomic_DNA"/>
</dbReference>
<evidence type="ECO:0000313" key="3">
    <source>
        <dbReference type="Proteomes" id="UP000830375"/>
    </source>
</evidence>
<organism evidence="2 3">
    <name type="scientific">Labeo rohita</name>
    <name type="common">Indian major carp</name>
    <name type="synonym">Cyprinus rohita</name>
    <dbReference type="NCBI Taxonomy" id="84645"/>
    <lineage>
        <taxon>Eukaryota</taxon>
        <taxon>Metazoa</taxon>
        <taxon>Chordata</taxon>
        <taxon>Craniata</taxon>
        <taxon>Vertebrata</taxon>
        <taxon>Euteleostomi</taxon>
        <taxon>Actinopterygii</taxon>
        <taxon>Neopterygii</taxon>
        <taxon>Teleostei</taxon>
        <taxon>Ostariophysi</taxon>
        <taxon>Cypriniformes</taxon>
        <taxon>Cyprinidae</taxon>
        <taxon>Labeoninae</taxon>
        <taxon>Labeonini</taxon>
        <taxon>Labeo</taxon>
    </lineage>
</organism>
<dbReference type="InterPro" id="IPR036691">
    <property type="entry name" value="Endo/exonu/phosph_ase_sf"/>
</dbReference>
<dbReference type="SUPFAM" id="SSF56672">
    <property type="entry name" value="DNA/RNA polymerases"/>
    <property type="match status" value="1"/>
</dbReference>
<dbReference type="InterPro" id="IPR000477">
    <property type="entry name" value="RT_dom"/>
</dbReference>